<keyword evidence="3" id="KW-1185">Reference proteome</keyword>
<reference evidence="4" key="1">
    <citation type="submission" date="2017-02" db="UniProtKB">
        <authorList>
            <consortium name="WormBaseParasite"/>
        </authorList>
    </citation>
    <scope>IDENTIFICATION</scope>
</reference>
<dbReference type="STRING" id="53468.A0A0R3U5M1"/>
<feature type="region of interest" description="Disordered" evidence="1">
    <location>
        <begin position="159"/>
        <end position="251"/>
    </location>
</feature>
<dbReference type="OrthoDB" id="6271946at2759"/>
<protein>
    <submittedName>
        <fullName evidence="4">Mediator of RNA polymerase II transcription subunit 8</fullName>
    </submittedName>
</protein>
<evidence type="ECO:0000256" key="1">
    <source>
        <dbReference type="SAM" id="MobiDB-lite"/>
    </source>
</evidence>
<feature type="compositionally biased region" description="Polar residues" evidence="1">
    <location>
        <begin position="191"/>
        <end position="207"/>
    </location>
</feature>
<dbReference type="WBParaSite" id="MCOS_0000202601-mRNA-1">
    <property type="protein sequence ID" value="MCOS_0000202601-mRNA-1"/>
    <property type="gene ID" value="MCOS_0000202601"/>
</dbReference>
<sequence length="251" mass="27537">MHGRLAVNSQSFNNSVIEALNRCDELETQLQGFESWIDLPIINPSDPSANFDEVSDDAQRLVDILQQVQSALLSAVSNEALKDTLPEFQSNAVLKAEYPPPLQGIVQGARPQVLQHYYQLHNPEIPELSASMESPSAAFIQEEQTANPESEASISVGARNPTIVPPASGHLVQSQHPLTPQKQSRRAYDEVSSSYNQHQAISRTGSDPNLVGQPMQMHQDALGNRHMQGSSQQNIQLPHTSSAYSFRPNPG</sequence>
<reference evidence="2 3" key="2">
    <citation type="submission" date="2018-10" db="EMBL/GenBank/DDBJ databases">
        <authorList>
            <consortium name="Pathogen Informatics"/>
        </authorList>
    </citation>
    <scope>NUCLEOTIDE SEQUENCE [LARGE SCALE GENOMIC DNA]</scope>
</reference>
<evidence type="ECO:0000313" key="3">
    <source>
        <dbReference type="Proteomes" id="UP000267029"/>
    </source>
</evidence>
<evidence type="ECO:0000313" key="4">
    <source>
        <dbReference type="WBParaSite" id="MCOS_0000202601-mRNA-1"/>
    </source>
</evidence>
<name>A0A0R3U5M1_MESCO</name>
<feature type="compositionally biased region" description="Polar residues" evidence="1">
    <location>
        <begin position="171"/>
        <end position="182"/>
    </location>
</feature>
<proteinExistence type="predicted"/>
<organism evidence="4">
    <name type="scientific">Mesocestoides corti</name>
    <name type="common">Flatworm</name>
    <dbReference type="NCBI Taxonomy" id="53468"/>
    <lineage>
        <taxon>Eukaryota</taxon>
        <taxon>Metazoa</taxon>
        <taxon>Spiralia</taxon>
        <taxon>Lophotrochozoa</taxon>
        <taxon>Platyhelminthes</taxon>
        <taxon>Cestoda</taxon>
        <taxon>Eucestoda</taxon>
        <taxon>Cyclophyllidea</taxon>
        <taxon>Mesocestoididae</taxon>
        <taxon>Mesocestoides</taxon>
    </lineage>
</organism>
<dbReference type="Proteomes" id="UP000267029">
    <property type="component" value="Unassembled WGS sequence"/>
</dbReference>
<dbReference type="AlphaFoldDB" id="A0A0R3U5M1"/>
<dbReference type="EMBL" id="UXSR01000303">
    <property type="protein sequence ID" value="VDD76024.1"/>
    <property type="molecule type" value="Genomic_DNA"/>
</dbReference>
<accession>A0A0R3U5M1</accession>
<feature type="compositionally biased region" description="Polar residues" evidence="1">
    <location>
        <begin position="227"/>
        <end position="244"/>
    </location>
</feature>
<evidence type="ECO:0000313" key="2">
    <source>
        <dbReference type="EMBL" id="VDD76024.1"/>
    </source>
</evidence>
<gene>
    <name evidence="2" type="ORF">MCOS_LOCUS2027</name>
</gene>